<feature type="domain" description="GmrSD restriction endonucleases N-terminal" evidence="1">
    <location>
        <begin position="11"/>
        <end position="253"/>
    </location>
</feature>
<evidence type="ECO:0000259" key="1">
    <source>
        <dbReference type="Pfam" id="PF03235"/>
    </source>
</evidence>
<dbReference type="AlphaFoldDB" id="A0A659R1U0"/>
<dbReference type="EMBL" id="PYKB01000783">
    <property type="protein sequence ID" value="TGC92456.1"/>
    <property type="molecule type" value="Genomic_DNA"/>
</dbReference>
<dbReference type="PANTHER" id="PTHR37292:SF2">
    <property type="entry name" value="DUF262 DOMAIN-CONTAINING PROTEIN"/>
    <property type="match status" value="1"/>
</dbReference>
<sequence length="253" mass="29017">MSTFDTTKIALKDILGQITDGRVQLPDFQRGWVWDDEHVRSLLVSIARSFPVGAVMLLETGGEVRFQVRPVENVELQKTEPEMLILDGQQRLTSLTQVLMLDTPVKTFNEKGKQIDRFYYIDIEAALDNRLDEAFISVEKSKKVTMNFGRDIKTFTNSFGETVEMDFSTVQKECEALFFPCNQIINSDAWESHLYKCSQEKFFTYMQFREKILNAFRNYLLPVIKLGKSTSKEAVCLVCDKVTTCGVPLSVFD</sequence>
<reference evidence="2 3" key="1">
    <citation type="submission" date="2018-03" db="EMBL/GenBank/DDBJ databases">
        <title>Non-Typhoidal Salmonella genome sequencing and assembly.</title>
        <authorList>
            <person name="Matchawe C."/>
        </authorList>
    </citation>
    <scope>NUCLEOTIDE SEQUENCE [LARGE SCALE GENOMIC DNA]</scope>
    <source>
        <strain evidence="2 3">35dea</strain>
    </source>
</reference>
<accession>A0A659R1U0</accession>
<dbReference type="Proteomes" id="UP000298491">
    <property type="component" value="Unassembled WGS sequence"/>
</dbReference>
<dbReference type="InterPro" id="IPR004919">
    <property type="entry name" value="GmrSD_N"/>
</dbReference>
<protein>
    <recommendedName>
        <fullName evidence="1">GmrSD restriction endonucleases N-terminal domain-containing protein</fullName>
    </recommendedName>
</protein>
<feature type="non-terminal residue" evidence="2">
    <location>
        <position position="253"/>
    </location>
</feature>
<comment type="caution">
    <text evidence="2">The sequence shown here is derived from an EMBL/GenBank/DDBJ whole genome shotgun (WGS) entry which is preliminary data.</text>
</comment>
<evidence type="ECO:0000313" key="2">
    <source>
        <dbReference type="EMBL" id="TGC92456.1"/>
    </source>
</evidence>
<gene>
    <name evidence="2" type="ORF">C9F09_12130</name>
</gene>
<dbReference type="Pfam" id="PF03235">
    <property type="entry name" value="GmrSD_N"/>
    <property type="match status" value="1"/>
</dbReference>
<name>A0A659R1U0_SALET</name>
<proteinExistence type="predicted"/>
<organism evidence="2 3">
    <name type="scientific">Salmonella enterica subsp. enterica serovar Wilhelmsburg</name>
    <dbReference type="NCBI Taxonomy" id="1960126"/>
    <lineage>
        <taxon>Bacteria</taxon>
        <taxon>Pseudomonadati</taxon>
        <taxon>Pseudomonadota</taxon>
        <taxon>Gammaproteobacteria</taxon>
        <taxon>Enterobacterales</taxon>
        <taxon>Enterobacteriaceae</taxon>
        <taxon>Salmonella</taxon>
    </lineage>
</organism>
<evidence type="ECO:0000313" key="3">
    <source>
        <dbReference type="Proteomes" id="UP000298491"/>
    </source>
</evidence>
<dbReference type="PANTHER" id="PTHR37292">
    <property type="entry name" value="VNG6097C"/>
    <property type="match status" value="1"/>
</dbReference>